<name>A0ACD1AGP1_9FIRM</name>
<dbReference type="EMBL" id="CP042469">
    <property type="protein sequence ID" value="QOX65371.1"/>
    <property type="molecule type" value="Genomic_DNA"/>
</dbReference>
<protein>
    <submittedName>
        <fullName evidence="1">RNA polymerase sigma factor</fullName>
    </submittedName>
</protein>
<dbReference type="Proteomes" id="UP000594014">
    <property type="component" value="Chromosome"/>
</dbReference>
<evidence type="ECO:0000313" key="1">
    <source>
        <dbReference type="EMBL" id="QOX65371.1"/>
    </source>
</evidence>
<reference evidence="1" key="1">
    <citation type="submission" date="2019-08" db="EMBL/GenBank/DDBJ databases">
        <title>Genome sequence of Clostridiales bacterium MT110.</title>
        <authorList>
            <person name="Cao J."/>
        </authorList>
    </citation>
    <scope>NUCLEOTIDE SEQUENCE</scope>
    <source>
        <strain evidence="1">MT110</strain>
    </source>
</reference>
<evidence type="ECO:0000313" key="2">
    <source>
        <dbReference type="Proteomes" id="UP000594014"/>
    </source>
</evidence>
<organism evidence="1 2">
    <name type="scientific">Anoxybacterium hadale</name>
    <dbReference type="NCBI Taxonomy" id="3408580"/>
    <lineage>
        <taxon>Bacteria</taxon>
        <taxon>Bacillati</taxon>
        <taxon>Bacillota</taxon>
        <taxon>Clostridia</taxon>
        <taxon>Peptostreptococcales</taxon>
        <taxon>Anaerovoracaceae</taxon>
        <taxon>Anoxybacterium</taxon>
    </lineage>
</organism>
<proteinExistence type="predicted"/>
<keyword evidence="2" id="KW-1185">Reference proteome</keyword>
<gene>
    <name evidence="1" type="ORF">FRZ06_19435</name>
</gene>
<accession>A0ACD1AGP1</accession>
<sequence>MDDEKIIELYYARSETAIHETAQKYGTYCTRIAMNILENKEDSDECVSDAYLKTWNAIPPQRPVVFRSFLGRITRNLSLNRYKEQHRQKRGGNEVHLLLSELEGCLPSESSVESEYEMGSIAKHLDSFLYSIDTEQRILFVRRYWYVDSISSIARRFDISESKVKSTLFRIRNRLRAYLEKEGVVI</sequence>